<dbReference type="Gene3D" id="1.20.1050.10">
    <property type="match status" value="1"/>
</dbReference>
<dbReference type="EMBL" id="JACGWN010000003">
    <property type="protein sequence ID" value="KAL0456984.1"/>
    <property type="molecule type" value="Genomic_DNA"/>
</dbReference>
<keyword evidence="2" id="KW-0808">Transferase</keyword>
<reference evidence="2" key="2">
    <citation type="journal article" date="2024" name="Plant">
        <title>Genomic evolution and insights into agronomic trait innovations of Sesamum species.</title>
        <authorList>
            <person name="Miao H."/>
            <person name="Wang L."/>
            <person name="Qu L."/>
            <person name="Liu H."/>
            <person name="Sun Y."/>
            <person name="Le M."/>
            <person name="Wang Q."/>
            <person name="Wei S."/>
            <person name="Zheng Y."/>
            <person name="Lin W."/>
            <person name="Duan Y."/>
            <person name="Cao H."/>
            <person name="Xiong S."/>
            <person name="Wang X."/>
            <person name="Wei L."/>
            <person name="Li C."/>
            <person name="Ma Q."/>
            <person name="Ju M."/>
            <person name="Zhao R."/>
            <person name="Li G."/>
            <person name="Mu C."/>
            <person name="Tian Q."/>
            <person name="Mei H."/>
            <person name="Zhang T."/>
            <person name="Gao T."/>
            <person name="Zhang H."/>
        </authorList>
    </citation>
    <scope>NUCLEOTIDE SEQUENCE</scope>
    <source>
        <strain evidence="2">KEN1</strain>
    </source>
</reference>
<dbReference type="PANTHER" id="PTHR11260:SF614">
    <property type="entry name" value="GLUTATHIONE S-TRANSFERASE"/>
    <property type="match status" value="1"/>
</dbReference>
<dbReference type="InterPro" id="IPR045073">
    <property type="entry name" value="Omega/Tau-like"/>
</dbReference>
<comment type="caution">
    <text evidence="2">The sequence shown here is derived from an EMBL/GenBank/DDBJ whole genome shotgun (WGS) entry which is preliminary data.</text>
</comment>
<organism evidence="2">
    <name type="scientific">Sesamum latifolium</name>
    <dbReference type="NCBI Taxonomy" id="2727402"/>
    <lineage>
        <taxon>Eukaryota</taxon>
        <taxon>Viridiplantae</taxon>
        <taxon>Streptophyta</taxon>
        <taxon>Embryophyta</taxon>
        <taxon>Tracheophyta</taxon>
        <taxon>Spermatophyta</taxon>
        <taxon>Magnoliopsida</taxon>
        <taxon>eudicotyledons</taxon>
        <taxon>Gunneridae</taxon>
        <taxon>Pentapetalae</taxon>
        <taxon>asterids</taxon>
        <taxon>lamiids</taxon>
        <taxon>Lamiales</taxon>
        <taxon>Pedaliaceae</taxon>
        <taxon>Sesamum</taxon>
    </lineage>
</organism>
<feature type="domain" description="GST C-terminal" evidence="1">
    <location>
        <begin position="1"/>
        <end position="106"/>
    </location>
</feature>
<dbReference type="PANTHER" id="PTHR11260">
    <property type="entry name" value="GLUTATHIONE S-TRANSFERASE, GST, SUPERFAMILY, GST DOMAIN CONTAINING"/>
    <property type="match status" value="1"/>
</dbReference>
<dbReference type="InterPro" id="IPR045074">
    <property type="entry name" value="GST_C_Tau"/>
</dbReference>
<protein>
    <submittedName>
        <fullName evidence="2">Glutathione transferase GST 23</fullName>
    </submittedName>
</protein>
<sequence>MESAGVALWSEGERQESAVKQAIENLEKVEEKLTGKRFFGGDRIGHVDLMMGFISYMLPVWEEVAGVKILDPRKFPAIHAWTNNFLNHEVIKAEYLPSRAETVAYFQGRREELIPVYASNVQ</sequence>
<dbReference type="AlphaFoldDB" id="A0AAW2XST2"/>
<dbReference type="SUPFAM" id="SSF47616">
    <property type="entry name" value="GST C-terminal domain-like"/>
    <property type="match status" value="1"/>
</dbReference>
<gene>
    <name evidence="2" type="ORF">Slati_1037600</name>
</gene>
<evidence type="ECO:0000313" key="2">
    <source>
        <dbReference type="EMBL" id="KAL0456984.1"/>
    </source>
</evidence>
<dbReference type="InterPro" id="IPR036282">
    <property type="entry name" value="Glutathione-S-Trfase_C_sf"/>
</dbReference>
<dbReference type="PROSITE" id="PS50405">
    <property type="entry name" value="GST_CTER"/>
    <property type="match status" value="1"/>
</dbReference>
<name>A0AAW2XST2_9LAMI</name>
<dbReference type="CDD" id="cd03185">
    <property type="entry name" value="GST_C_Tau"/>
    <property type="match status" value="1"/>
</dbReference>
<evidence type="ECO:0000259" key="1">
    <source>
        <dbReference type="PROSITE" id="PS50405"/>
    </source>
</evidence>
<dbReference type="InterPro" id="IPR010987">
    <property type="entry name" value="Glutathione-S-Trfase_C-like"/>
</dbReference>
<proteinExistence type="predicted"/>
<dbReference type="GO" id="GO:0006749">
    <property type="term" value="P:glutathione metabolic process"/>
    <property type="evidence" value="ECO:0007669"/>
    <property type="project" value="InterPro"/>
</dbReference>
<dbReference type="Pfam" id="PF00043">
    <property type="entry name" value="GST_C"/>
    <property type="match status" value="1"/>
</dbReference>
<dbReference type="GO" id="GO:0004364">
    <property type="term" value="F:glutathione transferase activity"/>
    <property type="evidence" value="ECO:0007669"/>
    <property type="project" value="InterPro"/>
</dbReference>
<dbReference type="GO" id="GO:0005737">
    <property type="term" value="C:cytoplasm"/>
    <property type="evidence" value="ECO:0007669"/>
    <property type="project" value="TreeGrafter"/>
</dbReference>
<accession>A0AAW2XST2</accession>
<reference evidence="2" key="1">
    <citation type="submission" date="2020-06" db="EMBL/GenBank/DDBJ databases">
        <authorList>
            <person name="Li T."/>
            <person name="Hu X."/>
            <person name="Zhang T."/>
            <person name="Song X."/>
            <person name="Zhang H."/>
            <person name="Dai N."/>
            <person name="Sheng W."/>
            <person name="Hou X."/>
            <person name="Wei L."/>
        </authorList>
    </citation>
    <scope>NUCLEOTIDE SEQUENCE</scope>
    <source>
        <strain evidence="2">KEN1</strain>
        <tissue evidence="2">Leaf</tissue>
    </source>
</reference>
<dbReference type="InterPro" id="IPR004046">
    <property type="entry name" value="GST_C"/>
</dbReference>